<feature type="transmembrane region" description="Helical" evidence="9">
    <location>
        <begin position="59"/>
        <end position="78"/>
    </location>
</feature>
<dbReference type="EMBL" id="JH109153">
    <property type="protein sequence ID" value="EGW20606.1"/>
    <property type="molecule type" value="Genomic_DNA"/>
</dbReference>
<dbReference type="GO" id="GO:0015562">
    <property type="term" value="F:efflux transmembrane transporter activity"/>
    <property type="evidence" value="ECO:0007669"/>
    <property type="project" value="TreeGrafter"/>
</dbReference>
<dbReference type="InterPro" id="IPR058626">
    <property type="entry name" value="MdtA-like_b-barrel"/>
</dbReference>
<dbReference type="GO" id="GO:0030313">
    <property type="term" value="C:cell envelope"/>
    <property type="evidence" value="ECO:0007669"/>
    <property type="project" value="UniProtKB-SubCell"/>
</dbReference>
<dbReference type="Pfam" id="PF25917">
    <property type="entry name" value="BSH_RND"/>
    <property type="match status" value="1"/>
</dbReference>
<evidence type="ECO:0000256" key="1">
    <source>
        <dbReference type="ARBA" id="ARBA00004236"/>
    </source>
</evidence>
<dbReference type="Pfam" id="PF25876">
    <property type="entry name" value="HH_MFP_RND"/>
    <property type="match status" value="1"/>
</dbReference>
<dbReference type="HOGENOM" id="CLU_1014936_0_0_6"/>
<evidence type="ECO:0000256" key="6">
    <source>
        <dbReference type="ARBA" id="ARBA00023136"/>
    </source>
</evidence>
<dbReference type="InterPro" id="IPR058625">
    <property type="entry name" value="MdtA-like_BSH"/>
</dbReference>
<feature type="region of interest" description="Disordered" evidence="8">
    <location>
        <begin position="424"/>
        <end position="444"/>
    </location>
</feature>
<keyword evidence="5 7" id="KW-0175">Coiled coil</keyword>
<proteinExistence type="inferred from homology"/>
<keyword evidence="14" id="KW-1185">Reference proteome</keyword>
<dbReference type="GO" id="GO:1990195">
    <property type="term" value="C:macrolide transmembrane transporter complex"/>
    <property type="evidence" value="ECO:0007669"/>
    <property type="project" value="InterPro"/>
</dbReference>
<keyword evidence="3" id="KW-1003">Cell membrane</keyword>
<dbReference type="SUPFAM" id="SSF111369">
    <property type="entry name" value="HlyD-like secretion proteins"/>
    <property type="match status" value="1"/>
</dbReference>
<keyword evidence="9" id="KW-0812">Transmembrane</keyword>
<dbReference type="STRING" id="697282.Mettu_3752"/>
<dbReference type="NCBIfam" id="TIGR01730">
    <property type="entry name" value="RND_mfp"/>
    <property type="match status" value="1"/>
</dbReference>
<evidence type="ECO:0000313" key="14">
    <source>
        <dbReference type="Proteomes" id="UP000004664"/>
    </source>
</evidence>
<organism evidence="13 14">
    <name type="scientific">Methylobacter tundripaludum (strain ATCC BAA-1195 / DSM 17260 / SV96)</name>
    <dbReference type="NCBI Taxonomy" id="697282"/>
    <lineage>
        <taxon>Bacteria</taxon>
        <taxon>Pseudomonadati</taxon>
        <taxon>Pseudomonadota</taxon>
        <taxon>Gammaproteobacteria</taxon>
        <taxon>Methylococcales</taxon>
        <taxon>Methylococcaceae</taxon>
        <taxon>Methylobacter</taxon>
    </lineage>
</organism>
<dbReference type="Pfam" id="PF25944">
    <property type="entry name" value="Beta-barrel_RND"/>
    <property type="match status" value="1"/>
</dbReference>
<evidence type="ECO:0000256" key="8">
    <source>
        <dbReference type="SAM" id="MobiDB-lite"/>
    </source>
</evidence>
<feature type="coiled-coil region" evidence="7">
    <location>
        <begin position="153"/>
        <end position="180"/>
    </location>
</feature>
<feature type="compositionally biased region" description="Basic and acidic residues" evidence="8">
    <location>
        <begin position="424"/>
        <end position="435"/>
    </location>
</feature>
<dbReference type="GO" id="GO:0019898">
    <property type="term" value="C:extrinsic component of membrane"/>
    <property type="evidence" value="ECO:0007669"/>
    <property type="project" value="InterPro"/>
</dbReference>
<comment type="subcellular location">
    <subcellularLocation>
        <location evidence="1">Cell membrane</location>
    </subcellularLocation>
</comment>
<reference evidence="13 14" key="1">
    <citation type="submission" date="2011-06" db="EMBL/GenBank/DDBJ databases">
        <title>Genomic sequence of Methylobacter tundripaludum SV96.</title>
        <authorList>
            <consortium name="US DOE Joint Genome Institute"/>
            <person name="Lucas S."/>
            <person name="Han J."/>
            <person name="Lapidus A."/>
            <person name="Cheng J.-F."/>
            <person name="Goodwin L."/>
            <person name="Pitluck S."/>
            <person name="Held B."/>
            <person name="Detter J.C."/>
            <person name="Han C."/>
            <person name="Tapia R."/>
            <person name="Land M."/>
            <person name="Hauser L."/>
            <person name="Kyrpides N."/>
            <person name="Ivanova N."/>
            <person name="Ovchinnikova G."/>
            <person name="Pagani I."/>
            <person name="Klotz M.G."/>
            <person name="Dispirito A.A."/>
            <person name="Murrell J.C."/>
            <person name="Dunfield P."/>
            <person name="Kalyuzhnaya M.G."/>
            <person name="Svenning M."/>
            <person name="Trotsenko Y.A."/>
            <person name="Stein L.Y."/>
            <person name="Woyke T."/>
        </authorList>
    </citation>
    <scope>NUCLEOTIDE SEQUENCE [LARGE SCALE GENOMIC DNA]</scope>
    <source>
        <strain evidence="14">ATCC BAA-1195 / DSM 17260 / SV96</strain>
    </source>
</reference>
<dbReference type="GO" id="GO:1990281">
    <property type="term" value="C:efflux pump complex"/>
    <property type="evidence" value="ECO:0007669"/>
    <property type="project" value="TreeGrafter"/>
</dbReference>
<dbReference type="PANTHER" id="PTHR30469">
    <property type="entry name" value="MULTIDRUG RESISTANCE PROTEIN MDTA"/>
    <property type="match status" value="1"/>
</dbReference>
<accession>G3J084</accession>
<dbReference type="InterPro" id="IPR058624">
    <property type="entry name" value="MdtA-like_HH"/>
</dbReference>
<evidence type="ECO:0000256" key="9">
    <source>
        <dbReference type="SAM" id="Phobius"/>
    </source>
</evidence>
<dbReference type="PANTHER" id="PTHR30469:SF33">
    <property type="entry name" value="SLR1207 PROTEIN"/>
    <property type="match status" value="1"/>
</dbReference>
<dbReference type="Gene3D" id="2.40.50.100">
    <property type="match status" value="1"/>
</dbReference>
<evidence type="ECO:0000256" key="2">
    <source>
        <dbReference type="ARBA" id="ARBA00009477"/>
    </source>
</evidence>
<keyword evidence="6 9" id="KW-0472">Membrane</keyword>
<dbReference type="Gene3D" id="6.10.140.1990">
    <property type="match status" value="1"/>
</dbReference>
<keyword evidence="4" id="KW-0997">Cell inner membrane</keyword>
<gene>
    <name evidence="13" type="ORF">Mettu_3752</name>
</gene>
<comment type="similarity">
    <text evidence="2">Belongs to the membrane fusion protein (MFP) (TC 8.A.1) family.</text>
</comment>
<evidence type="ECO:0000313" key="13">
    <source>
        <dbReference type="EMBL" id="EGW20606.1"/>
    </source>
</evidence>
<dbReference type="GO" id="GO:1990961">
    <property type="term" value="P:xenobiotic detoxification by transmembrane export across the plasma membrane"/>
    <property type="evidence" value="ECO:0007669"/>
    <property type="project" value="InterPro"/>
</dbReference>
<dbReference type="AlphaFoldDB" id="G3J084"/>
<keyword evidence="9" id="KW-1133">Transmembrane helix</keyword>
<evidence type="ECO:0000259" key="10">
    <source>
        <dbReference type="Pfam" id="PF25876"/>
    </source>
</evidence>
<evidence type="ECO:0000259" key="12">
    <source>
        <dbReference type="Pfam" id="PF25944"/>
    </source>
</evidence>
<dbReference type="Proteomes" id="UP000004664">
    <property type="component" value="Unassembled WGS sequence"/>
</dbReference>
<evidence type="ECO:0000256" key="5">
    <source>
        <dbReference type="ARBA" id="ARBA00023054"/>
    </source>
</evidence>
<feature type="domain" description="Multidrug resistance protein MdtA-like alpha-helical hairpin" evidence="10">
    <location>
        <begin position="161"/>
        <end position="236"/>
    </location>
</feature>
<feature type="domain" description="Multidrug resistance protein MdtA-like barrel-sandwich hybrid" evidence="11">
    <location>
        <begin position="113"/>
        <end position="267"/>
    </location>
</feature>
<sequence>MSACAGPKLQLIDVPFIVSRPNPMAAVPQPPFKLCHFPLSALCCELVSVNAGQIVRSRFLRIFLILLIVAGAAGYGLLRPKQSKDANKNIVTVTLGDIEENVTAQGKLEPKEYVDVGAQVTDQLQKIYVQIGDNVTAGQLLAQIDPRIYAARVQADEANIKNLQAQLIGQQAQVVFARQQYDRNHELLKSKGVSQQDNQNSEFNLKMAEATAASIQAQIEQVQSTLSGDKTNLGYTKIYASMNGTVVDQKAREGQTLNANQSTPMILQLAKLDTMTVRAQLAEADVMRLRPDLSVYFSTMGSVEQRRWQGKVRQILPTPEVINNVVLYDVLVDVDNQDRQLMTGMSTQMFFVLGRAEQVPQIPVAALGARVRNEDNPYGAAYRVKEVTGQGVQEKIIHVGLRPRRFAEIRDGVAVGAQLQTVARTDDKDKKKDKGNPAAGVPRL</sequence>
<feature type="domain" description="Multidrug resistance protein MdtA-like beta-barrel" evidence="12">
    <location>
        <begin position="274"/>
        <end position="348"/>
    </location>
</feature>
<dbReference type="Gene3D" id="2.40.30.170">
    <property type="match status" value="1"/>
</dbReference>
<dbReference type="InterPro" id="IPR006143">
    <property type="entry name" value="RND_pump_MFP"/>
</dbReference>
<name>G3J084_METTV</name>
<evidence type="ECO:0000256" key="3">
    <source>
        <dbReference type="ARBA" id="ARBA00022475"/>
    </source>
</evidence>
<dbReference type="eggNOG" id="COG0845">
    <property type="taxonomic scope" value="Bacteria"/>
</dbReference>
<dbReference type="InterPro" id="IPR030190">
    <property type="entry name" value="MacA_alpha-hairpin_sf"/>
</dbReference>
<evidence type="ECO:0000259" key="11">
    <source>
        <dbReference type="Pfam" id="PF25917"/>
    </source>
</evidence>
<protein>
    <submittedName>
        <fullName evidence="13">Secretion protein HlyD family protein</fullName>
    </submittedName>
</protein>
<evidence type="ECO:0000256" key="4">
    <source>
        <dbReference type="ARBA" id="ARBA00022519"/>
    </source>
</evidence>
<evidence type="ECO:0000256" key="7">
    <source>
        <dbReference type="SAM" id="Coils"/>
    </source>
</evidence>